<dbReference type="SUPFAM" id="SSF46785">
    <property type="entry name" value="Winged helix' DNA-binding domain"/>
    <property type="match status" value="1"/>
</dbReference>
<dbReference type="InterPro" id="IPR011991">
    <property type="entry name" value="ArsR-like_HTH"/>
</dbReference>
<dbReference type="InterPro" id="IPR000600">
    <property type="entry name" value="ROK"/>
</dbReference>
<dbReference type="InterPro" id="IPR036390">
    <property type="entry name" value="WH_DNA-bd_sf"/>
</dbReference>
<comment type="similarity">
    <text evidence="1">Belongs to the ROK (NagC/XylR) family.</text>
</comment>
<keyword evidence="3" id="KW-1185">Reference proteome</keyword>
<dbReference type="Gene3D" id="1.10.10.10">
    <property type="entry name" value="Winged helix-like DNA-binding domain superfamily/Winged helix DNA-binding domain"/>
    <property type="match status" value="1"/>
</dbReference>
<dbReference type="RefSeq" id="WP_051921069.1">
    <property type="nucleotide sequence ID" value="NZ_JGYV01000035.1"/>
</dbReference>
<protein>
    <submittedName>
        <fullName evidence="2">Repressor in the Rok (NagC/XylR) family</fullName>
    </submittedName>
</protein>
<dbReference type="STRING" id="1688.BCUN_1973"/>
<dbReference type="InterPro" id="IPR036388">
    <property type="entry name" value="WH-like_DNA-bd_sf"/>
</dbReference>
<gene>
    <name evidence="2" type="ORF">BCUN_1973</name>
</gene>
<accession>A0A087AE92</accession>
<reference evidence="2 3" key="1">
    <citation type="submission" date="2014-03" db="EMBL/GenBank/DDBJ databases">
        <title>Genomics of Bifidobacteria.</title>
        <authorList>
            <person name="Ventura M."/>
            <person name="Milani C."/>
            <person name="Lugli G.A."/>
        </authorList>
    </citation>
    <scope>NUCLEOTIDE SEQUENCE [LARGE SCALE GENOMIC DNA]</scope>
    <source>
        <strain evidence="2 3">LMG 10738</strain>
    </source>
</reference>
<comment type="caution">
    <text evidence="2">The sequence shown here is derived from an EMBL/GenBank/DDBJ whole genome shotgun (WGS) entry which is preliminary data.</text>
</comment>
<dbReference type="PANTHER" id="PTHR18964">
    <property type="entry name" value="ROK (REPRESSOR, ORF, KINASE) FAMILY"/>
    <property type="match status" value="1"/>
</dbReference>
<evidence type="ECO:0000313" key="3">
    <source>
        <dbReference type="Proteomes" id="UP000029067"/>
    </source>
</evidence>
<organism evidence="2 3">
    <name type="scientific">Bifidobacterium cuniculi</name>
    <dbReference type="NCBI Taxonomy" id="1688"/>
    <lineage>
        <taxon>Bacteria</taxon>
        <taxon>Bacillati</taxon>
        <taxon>Actinomycetota</taxon>
        <taxon>Actinomycetes</taxon>
        <taxon>Bifidobacteriales</taxon>
        <taxon>Bifidobacteriaceae</taxon>
        <taxon>Bifidobacterium</taxon>
    </lineage>
</organism>
<evidence type="ECO:0000256" key="1">
    <source>
        <dbReference type="ARBA" id="ARBA00006479"/>
    </source>
</evidence>
<name>A0A087AE92_9BIFI</name>
<sequence>MSIPATNGGHQDTRTAIITLLYESGPLTRQDIAARLSLSLPTVTAHLRALEAEGTLMRAGVRASTGGRPAVTWQPDTRRHAAIGVTIRSTEIVCLTVDLTGAVIDERHVTIAARTDPIFYQRVAHAVAEAAQAATRRGLRLLGVGLAPPAHINTSSSLDYAQIGAHCATLTGLPVTDTERYCAYALAECWARQRPDDLVCLFLGNHVGSAAVRAGRPHTAAVEHMCLDPAGPRCECGARGCLNAYCSTACLAEDGESLAGFFSVLEQGETHHRARMRAWCDSMAHAVANIRAVLPTDVVVCGPIAEYLDDDEIARLDPAGRLPAGGTAGGTRADTPRVLRGVGEPYQDAHGAALAIVGRHLETLRG</sequence>
<dbReference type="Pfam" id="PF00480">
    <property type="entry name" value="ROK"/>
    <property type="match status" value="1"/>
</dbReference>
<dbReference type="SUPFAM" id="SSF53067">
    <property type="entry name" value="Actin-like ATPase domain"/>
    <property type="match status" value="2"/>
</dbReference>
<dbReference type="AlphaFoldDB" id="A0A087AE92"/>
<dbReference type="EMBL" id="JGYV01000035">
    <property type="protein sequence ID" value="KFI57092.1"/>
    <property type="molecule type" value="Genomic_DNA"/>
</dbReference>
<dbReference type="InterPro" id="IPR043129">
    <property type="entry name" value="ATPase_NBD"/>
</dbReference>
<evidence type="ECO:0000313" key="2">
    <source>
        <dbReference type="EMBL" id="KFI57092.1"/>
    </source>
</evidence>
<dbReference type="OrthoDB" id="4083144at2"/>
<dbReference type="Proteomes" id="UP000029067">
    <property type="component" value="Unassembled WGS sequence"/>
</dbReference>
<dbReference type="eggNOG" id="COG1940">
    <property type="taxonomic scope" value="Bacteria"/>
</dbReference>
<dbReference type="PANTHER" id="PTHR18964:SF149">
    <property type="entry name" value="BIFUNCTIONAL UDP-N-ACETYLGLUCOSAMINE 2-EPIMERASE_N-ACETYLMANNOSAMINE KINASE"/>
    <property type="match status" value="1"/>
</dbReference>
<dbReference type="Pfam" id="PF13412">
    <property type="entry name" value="HTH_24"/>
    <property type="match status" value="1"/>
</dbReference>
<proteinExistence type="inferred from homology"/>
<dbReference type="CDD" id="cd00090">
    <property type="entry name" value="HTH_ARSR"/>
    <property type="match status" value="1"/>
</dbReference>
<dbReference type="Gene3D" id="3.30.420.40">
    <property type="match status" value="2"/>
</dbReference>